<keyword evidence="2" id="KW-0812">Transmembrane</keyword>
<gene>
    <name evidence="3" type="ORF">B9Z55_028254</name>
</gene>
<keyword evidence="2" id="KW-1133">Transmembrane helix</keyword>
<keyword evidence="2" id="KW-0472">Membrane</keyword>
<reference evidence="4" key="1">
    <citation type="submission" date="2017-10" db="EMBL/GenBank/DDBJ databases">
        <title>Rapid genome shrinkage in a self-fertile nematode reveals novel sperm competition proteins.</title>
        <authorList>
            <person name="Yin D."/>
            <person name="Schwarz E.M."/>
            <person name="Thomas C.G."/>
            <person name="Felde R.L."/>
            <person name="Korf I.F."/>
            <person name="Cutter A.D."/>
            <person name="Schartner C.M."/>
            <person name="Ralston E.J."/>
            <person name="Meyer B.J."/>
            <person name="Haag E.S."/>
        </authorList>
    </citation>
    <scope>NUCLEOTIDE SEQUENCE [LARGE SCALE GENOMIC DNA]</scope>
    <source>
        <strain evidence="4">JU1422</strain>
    </source>
</reference>
<proteinExistence type="predicted"/>
<dbReference type="Proteomes" id="UP000230233">
    <property type="component" value="Unassembled WGS sequence"/>
</dbReference>
<feature type="compositionally biased region" description="Low complexity" evidence="1">
    <location>
        <begin position="23"/>
        <end position="85"/>
    </location>
</feature>
<keyword evidence="4" id="KW-1185">Reference proteome</keyword>
<accession>A0A2G5SCW8</accession>
<name>A0A2G5SCW8_9PELO</name>
<feature type="transmembrane region" description="Helical" evidence="2">
    <location>
        <begin position="232"/>
        <end position="258"/>
    </location>
</feature>
<dbReference type="EMBL" id="PDUG01000019">
    <property type="protein sequence ID" value="PIC12746.1"/>
    <property type="molecule type" value="Genomic_DNA"/>
</dbReference>
<evidence type="ECO:0000313" key="4">
    <source>
        <dbReference type="Proteomes" id="UP000230233"/>
    </source>
</evidence>
<evidence type="ECO:0000313" key="3">
    <source>
        <dbReference type="EMBL" id="PIC12746.1"/>
    </source>
</evidence>
<evidence type="ECO:0000256" key="2">
    <source>
        <dbReference type="SAM" id="Phobius"/>
    </source>
</evidence>
<sequence length="268" mass="29502">MIPITVPQLVTEPSTTPKRKTTKPPTTLPETTTTASIRTTTTPQTTSRTSTTKSPQTTIGTTATPTSTETPSRTTTSLSTTRSTTEYYSPYTPQWRTKHTTQFWDYGSLTSTTPSPISTSITEPETTTTPDLLKFITRTLPEPEAQKRSATRTRPTTTTTVTPTTTTTVKPRTTTSEKPTTTTERTTKETTTATLATVTDQSPWKFHHPHEKIHPWHIPDVGGILHIVSKGVIAIIIALVLTTITGIMLYSCCIPILIKILSRGRVRY</sequence>
<comment type="caution">
    <text evidence="3">The sequence shown here is derived from an EMBL/GenBank/DDBJ whole genome shotgun (WGS) entry which is preliminary data.</text>
</comment>
<protein>
    <submittedName>
        <fullName evidence="3">Uncharacterized protein</fullName>
    </submittedName>
</protein>
<organism evidence="3 4">
    <name type="scientific">Caenorhabditis nigoni</name>
    <dbReference type="NCBI Taxonomy" id="1611254"/>
    <lineage>
        <taxon>Eukaryota</taxon>
        <taxon>Metazoa</taxon>
        <taxon>Ecdysozoa</taxon>
        <taxon>Nematoda</taxon>
        <taxon>Chromadorea</taxon>
        <taxon>Rhabditida</taxon>
        <taxon>Rhabditina</taxon>
        <taxon>Rhabditomorpha</taxon>
        <taxon>Rhabditoidea</taxon>
        <taxon>Rhabditidae</taxon>
        <taxon>Peloderinae</taxon>
        <taxon>Caenorhabditis</taxon>
    </lineage>
</organism>
<feature type="region of interest" description="Disordered" evidence="1">
    <location>
        <begin position="1"/>
        <end position="85"/>
    </location>
</feature>
<feature type="region of interest" description="Disordered" evidence="1">
    <location>
        <begin position="143"/>
        <end position="189"/>
    </location>
</feature>
<feature type="compositionally biased region" description="Low complexity" evidence="1">
    <location>
        <begin position="152"/>
        <end position="189"/>
    </location>
</feature>
<dbReference type="AlphaFoldDB" id="A0A2G5SCW8"/>
<evidence type="ECO:0000256" key="1">
    <source>
        <dbReference type="SAM" id="MobiDB-lite"/>
    </source>
</evidence>